<keyword evidence="7" id="KW-0687">Ribonucleoprotein</keyword>
<dbReference type="GO" id="GO:0030687">
    <property type="term" value="C:preribosome, large subunit precursor"/>
    <property type="evidence" value="ECO:0007669"/>
    <property type="project" value="TreeGrafter"/>
</dbReference>
<keyword evidence="5" id="KW-0690">Ribosome biogenesis</keyword>
<dbReference type="InterPro" id="IPR028217">
    <property type="entry name" value="Rsa3_C"/>
</dbReference>
<comment type="similarity">
    <text evidence="3">Belongs to the RSA3 family.</text>
</comment>
<dbReference type="Proteomes" id="UP000053815">
    <property type="component" value="Unassembled WGS sequence"/>
</dbReference>
<evidence type="ECO:0000256" key="3">
    <source>
        <dbReference type="ARBA" id="ARBA00006256"/>
    </source>
</evidence>
<dbReference type="GO" id="GO:0005730">
    <property type="term" value="C:nucleolus"/>
    <property type="evidence" value="ECO:0007669"/>
    <property type="project" value="UniProtKB-SubCell"/>
</dbReference>
<dbReference type="OrthoDB" id="69550at2759"/>
<feature type="compositionally biased region" description="Acidic residues" evidence="8">
    <location>
        <begin position="65"/>
        <end position="107"/>
    </location>
</feature>
<feature type="compositionally biased region" description="Basic and acidic residues" evidence="8">
    <location>
        <begin position="30"/>
        <end position="41"/>
    </location>
</feature>
<dbReference type="STRING" id="91626.A0A0C9N107"/>
<evidence type="ECO:0000313" key="10">
    <source>
        <dbReference type="EMBL" id="GAN09612.1"/>
    </source>
</evidence>
<keyword evidence="11" id="KW-1185">Reference proteome</keyword>
<evidence type="ECO:0000313" key="11">
    <source>
        <dbReference type="Proteomes" id="UP000053815"/>
    </source>
</evidence>
<organism evidence="10">
    <name type="scientific">Mucor ambiguus</name>
    <dbReference type="NCBI Taxonomy" id="91626"/>
    <lineage>
        <taxon>Eukaryota</taxon>
        <taxon>Fungi</taxon>
        <taxon>Fungi incertae sedis</taxon>
        <taxon>Mucoromycota</taxon>
        <taxon>Mucoromycotina</taxon>
        <taxon>Mucoromycetes</taxon>
        <taxon>Mucorales</taxon>
        <taxon>Mucorineae</taxon>
        <taxon>Mucoraceae</taxon>
        <taxon>Mucor</taxon>
    </lineage>
</organism>
<dbReference type="EMBL" id="DF836567">
    <property type="protein sequence ID" value="GAN09612.1"/>
    <property type="molecule type" value="Genomic_DNA"/>
</dbReference>
<feature type="compositionally biased region" description="Polar residues" evidence="8">
    <location>
        <begin position="111"/>
        <end position="120"/>
    </location>
</feature>
<dbReference type="PANTHER" id="PTHR28127">
    <property type="entry name" value="RIBOSOME ASSEMBLY PROTEIN 3"/>
    <property type="match status" value="1"/>
</dbReference>
<dbReference type="Pfam" id="PF14615">
    <property type="entry name" value="Rsa3"/>
    <property type="match status" value="1"/>
</dbReference>
<dbReference type="GO" id="GO:0000027">
    <property type="term" value="P:ribosomal large subunit assembly"/>
    <property type="evidence" value="ECO:0007669"/>
    <property type="project" value="TreeGrafter"/>
</dbReference>
<comment type="function">
    <text evidence="1">Required for efficient biogenesis of the 60S ribosomal subunit.</text>
</comment>
<name>A0A0C9N107_9FUNG</name>
<sequence length="181" mass="20645">MAQTKLVNNKKRSANSKLQNKPAKALKTQPGEDHVEEKEEGLFDNLDEEMDPSEVEDIVNKLNEDSESEEDIDEEDVDEEDKNDDDEIEDAEQASNDEDEMIEDDKEDNIPVSNEQQSTAKKFRDLYMTKVTQAFGSDLDQIRQEPNLNGPRLNILIDSLEAGIDIFSNLEQEIILADEEQ</sequence>
<evidence type="ECO:0000256" key="7">
    <source>
        <dbReference type="ARBA" id="ARBA00023274"/>
    </source>
</evidence>
<dbReference type="AlphaFoldDB" id="A0A0C9N107"/>
<proteinExistence type="inferred from homology"/>
<dbReference type="InterPro" id="IPR051898">
    <property type="entry name" value="Ribosome_Assembly_3"/>
</dbReference>
<evidence type="ECO:0000256" key="6">
    <source>
        <dbReference type="ARBA" id="ARBA00023242"/>
    </source>
</evidence>
<dbReference type="PANTHER" id="PTHR28127:SF1">
    <property type="entry name" value="RIBOSOME ASSEMBLY PROTEIN 3"/>
    <property type="match status" value="1"/>
</dbReference>
<evidence type="ECO:0000256" key="1">
    <source>
        <dbReference type="ARBA" id="ARBA00003035"/>
    </source>
</evidence>
<feature type="region of interest" description="Disordered" evidence="8">
    <location>
        <begin position="1"/>
        <end position="122"/>
    </location>
</feature>
<protein>
    <recommendedName>
        <fullName evidence="4">Ribosome assembly protein 3</fullName>
    </recommendedName>
</protein>
<evidence type="ECO:0000256" key="5">
    <source>
        <dbReference type="ARBA" id="ARBA00022517"/>
    </source>
</evidence>
<evidence type="ECO:0000256" key="8">
    <source>
        <dbReference type="SAM" id="MobiDB-lite"/>
    </source>
</evidence>
<evidence type="ECO:0000256" key="2">
    <source>
        <dbReference type="ARBA" id="ARBA00004604"/>
    </source>
</evidence>
<feature type="compositionally biased region" description="Acidic residues" evidence="8">
    <location>
        <begin position="45"/>
        <end position="57"/>
    </location>
</feature>
<gene>
    <name evidence="10" type="ORF">MAM1_0278d09143</name>
</gene>
<accession>A0A0C9N107</accession>
<evidence type="ECO:0000259" key="9">
    <source>
        <dbReference type="Pfam" id="PF14615"/>
    </source>
</evidence>
<keyword evidence="6" id="KW-0539">Nucleus</keyword>
<feature type="domain" description="Ribosome-assembly protein 3 C-terminal" evidence="9">
    <location>
        <begin position="123"/>
        <end position="168"/>
    </location>
</feature>
<comment type="subcellular location">
    <subcellularLocation>
        <location evidence="2">Nucleus</location>
        <location evidence="2">Nucleolus</location>
    </subcellularLocation>
</comment>
<evidence type="ECO:0000256" key="4">
    <source>
        <dbReference type="ARBA" id="ARBA00015339"/>
    </source>
</evidence>
<reference evidence="10" key="1">
    <citation type="submission" date="2014-09" db="EMBL/GenBank/DDBJ databases">
        <title>Draft genome sequence of an oleaginous Mucoromycotina fungus Mucor ambiguus NBRC6742.</title>
        <authorList>
            <person name="Takeda I."/>
            <person name="Yamane N."/>
            <person name="Morita T."/>
            <person name="Tamano K."/>
            <person name="Machida M."/>
            <person name="Baker S."/>
            <person name="Koike H."/>
        </authorList>
    </citation>
    <scope>NUCLEOTIDE SEQUENCE</scope>
    <source>
        <strain evidence="10">NBRC 6742</strain>
    </source>
</reference>